<comment type="caution">
    <text evidence="2">The sequence shown here is derived from an EMBL/GenBank/DDBJ whole genome shotgun (WGS) entry which is preliminary data.</text>
</comment>
<feature type="compositionally biased region" description="Basic and acidic residues" evidence="1">
    <location>
        <begin position="80"/>
        <end position="90"/>
    </location>
</feature>
<reference evidence="2" key="1">
    <citation type="submission" date="2021-01" db="EMBL/GenBank/DDBJ databases">
        <authorList>
            <person name="Kaushik A."/>
        </authorList>
    </citation>
    <scope>NUCLEOTIDE SEQUENCE</scope>
    <source>
        <strain evidence="2">AG6-10EEA</strain>
    </source>
</reference>
<protein>
    <submittedName>
        <fullName evidence="2">Uncharacterized protein</fullName>
    </submittedName>
</protein>
<name>A0A8H2XK81_9AGAM</name>
<dbReference type="AlphaFoldDB" id="A0A8H2XK81"/>
<dbReference type="Proteomes" id="UP000663853">
    <property type="component" value="Unassembled WGS sequence"/>
</dbReference>
<evidence type="ECO:0000313" key="3">
    <source>
        <dbReference type="Proteomes" id="UP000663853"/>
    </source>
</evidence>
<organism evidence="2 3">
    <name type="scientific">Rhizoctonia solani</name>
    <dbReference type="NCBI Taxonomy" id="456999"/>
    <lineage>
        <taxon>Eukaryota</taxon>
        <taxon>Fungi</taxon>
        <taxon>Dikarya</taxon>
        <taxon>Basidiomycota</taxon>
        <taxon>Agaricomycotina</taxon>
        <taxon>Agaricomycetes</taxon>
        <taxon>Cantharellales</taxon>
        <taxon>Ceratobasidiaceae</taxon>
        <taxon>Rhizoctonia</taxon>
    </lineage>
</organism>
<feature type="compositionally biased region" description="Pro residues" evidence="1">
    <location>
        <begin position="1"/>
        <end position="15"/>
    </location>
</feature>
<dbReference type="InterPro" id="IPR046521">
    <property type="entry name" value="DUF6698"/>
</dbReference>
<evidence type="ECO:0000313" key="2">
    <source>
        <dbReference type="EMBL" id="CAE6429087.1"/>
    </source>
</evidence>
<feature type="compositionally biased region" description="Basic and acidic residues" evidence="1">
    <location>
        <begin position="56"/>
        <end position="71"/>
    </location>
</feature>
<gene>
    <name evidence="2" type="ORF">RDB_LOCUS21533</name>
</gene>
<sequence>MPPRPHNNPPNPPAQQEPTNGDEGDAGGLIDGNMTREQLIEVTMRLQLENNTNKRQLTDVTKERDQLLEGQRRKRRRAPRKDNPTPNDHKYELAGKRCALFWLLWVSADLYDVELDENFQEATRYDDNDASKQTQGERWDMLQSVPETLRPGFVEEEHFQKLFGMALGEQRRTTASRVRACGSRIFGVCQEELADVTKRSSNAEFQRLLGFNAEAGDQPSQQYPRLAPVLYKDENTNNPAGAFRSSYIKKVFRAILFGPGSIGTDGPVNPAGNQVLGQVLGAKTTTIGAIAMAAVLTRWVISADPQFKKRGPTTSILWEIDYQQYKRLLHKALQAEATVFRRRGVIGPYTGLIDEWNSEFFHLTREDEPELRQGDVLDEGAHGDIDIALAEIQDFVDANAT</sequence>
<feature type="region of interest" description="Disordered" evidence="1">
    <location>
        <begin position="53"/>
        <end position="90"/>
    </location>
</feature>
<accession>A0A8H2XK81</accession>
<feature type="region of interest" description="Disordered" evidence="1">
    <location>
        <begin position="1"/>
        <end position="32"/>
    </location>
</feature>
<dbReference type="EMBL" id="CAJMXA010000394">
    <property type="protein sequence ID" value="CAE6429087.1"/>
    <property type="molecule type" value="Genomic_DNA"/>
</dbReference>
<evidence type="ECO:0000256" key="1">
    <source>
        <dbReference type="SAM" id="MobiDB-lite"/>
    </source>
</evidence>
<dbReference type="Pfam" id="PF20414">
    <property type="entry name" value="DUF6698"/>
    <property type="match status" value="1"/>
</dbReference>
<proteinExistence type="predicted"/>